<dbReference type="AlphaFoldDB" id="A0A2P2KS71"/>
<reference evidence="1" key="1">
    <citation type="submission" date="2018-02" db="EMBL/GenBank/DDBJ databases">
        <title>Rhizophora mucronata_Transcriptome.</title>
        <authorList>
            <person name="Meera S.P."/>
            <person name="Sreeshan A."/>
            <person name="Augustine A."/>
        </authorList>
    </citation>
    <scope>NUCLEOTIDE SEQUENCE</scope>
    <source>
        <tissue evidence="1">Leaf</tissue>
    </source>
</reference>
<evidence type="ECO:0000313" key="1">
    <source>
        <dbReference type="EMBL" id="MBX08517.1"/>
    </source>
</evidence>
<name>A0A2P2KS71_RHIMU</name>
<dbReference type="EMBL" id="GGEC01028033">
    <property type="protein sequence ID" value="MBX08517.1"/>
    <property type="molecule type" value="Transcribed_RNA"/>
</dbReference>
<accession>A0A2P2KS71</accession>
<dbReference type="GO" id="GO:0016787">
    <property type="term" value="F:hydrolase activity"/>
    <property type="evidence" value="ECO:0007669"/>
    <property type="project" value="UniProtKB-KW"/>
</dbReference>
<sequence>MSMPTTYSKALRRSIHVTESTDSPDPSFVMLQCQMCSTKCKVLMPVKLQATELWSLVLDLLQKHHSPNSPLQSQFSLYRPGL</sequence>
<organism evidence="1">
    <name type="scientific">Rhizophora mucronata</name>
    <name type="common">Asiatic mangrove</name>
    <dbReference type="NCBI Taxonomy" id="61149"/>
    <lineage>
        <taxon>Eukaryota</taxon>
        <taxon>Viridiplantae</taxon>
        <taxon>Streptophyta</taxon>
        <taxon>Embryophyta</taxon>
        <taxon>Tracheophyta</taxon>
        <taxon>Spermatophyta</taxon>
        <taxon>Magnoliopsida</taxon>
        <taxon>eudicotyledons</taxon>
        <taxon>Gunneridae</taxon>
        <taxon>Pentapetalae</taxon>
        <taxon>rosids</taxon>
        <taxon>fabids</taxon>
        <taxon>Malpighiales</taxon>
        <taxon>Rhizophoraceae</taxon>
        <taxon>Rhizophora</taxon>
    </lineage>
</organism>
<keyword evidence="1" id="KW-0378">Hydrolase</keyword>
<protein>
    <submittedName>
        <fullName evidence="1">PolyADP-ribose glycohydrolase 1-like isoform X2</fullName>
    </submittedName>
</protein>
<proteinExistence type="predicted"/>